<proteinExistence type="predicted"/>
<protein>
    <submittedName>
        <fullName evidence="2">Uncharacterized protein</fullName>
    </submittedName>
</protein>
<feature type="region of interest" description="Disordered" evidence="1">
    <location>
        <begin position="1"/>
        <end position="20"/>
    </location>
</feature>
<comment type="caution">
    <text evidence="2">The sequence shown here is derived from an EMBL/GenBank/DDBJ whole genome shotgun (WGS) entry which is preliminary data.</text>
</comment>
<dbReference type="InParanoid" id="A0A066WPB1"/>
<evidence type="ECO:0000313" key="3">
    <source>
        <dbReference type="Proteomes" id="UP000027361"/>
    </source>
</evidence>
<dbReference type="AlphaFoldDB" id="A0A066WPB1"/>
<dbReference type="EMBL" id="JMSN01000010">
    <property type="protein sequence ID" value="KDN52460.1"/>
    <property type="molecule type" value="Genomic_DNA"/>
</dbReference>
<dbReference type="Proteomes" id="UP000027361">
    <property type="component" value="Unassembled WGS sequence"/>
</dbReference>
<sequence>MMLRLSPNGEPQCWKSSNWPGEPSAAEREYAHRLALWGKLTLSGEAGEDSASRKARMLITLDQTRPQLFFDCVVEVLDVSVGARPFITVTDYTAHPCFDRENDALLHARLGFPPPEDVIPGDGGGRVFHITLFGAQRAATEVLRANKRYHLAEFREVSF</sequence>
<keyword evidence="3" id="KW-1185">Reference proteome</keyword>
<dbReference type="HOGENOM" id="CLU_1662022_0_0_1"/>
<dbReference type="InterPro" id="IPR012340">
    <property type="entry name" value="NA-bd_OB-fold"/>
</dbReference>
<evidence type="ECO:0000256" key="1">
    <source>
        <dbReference type="SAM" id="MobiDB-lite"/>
    </source>
</evidence>
<evidence type="ECO:0000313" key="2">
    <source>
        <dbReference type="EMBL" id="KDN52460.1"/>
    </source>
</evidence>
<dbReference type="OrthoDB" id="2186770at2759"/>
<accession>A0A066WPB1</accession>
<dbReference type="GeneID" id="25263800"/>
<dbReference type="Gene3D" id="2.40.50.140">
    <property type="entry name" value="Nucleic acid-binding proteins"/>
    <property type="match status" value="1"/>
</dbReference>
<gene>
    <name evidence="2" type="ORF">K437DRAFT_254238</name>
</gene>
<name>A0A066WPB1_TILAU</name>
<dbReference type="RefSeq" id="XP_013245304.1">
    <property type="nucleotide sequence ID" value="XM_013389850.1"/>
</dbReference>
<reference evidence="2 3" key="1">
    <citation type="submission" date="2014-05" db="EMBL/GenBank/DDBJ databases">
        <title>Draft genome sequence of a rare smut relative, Tilletiaria anomala UBC 951.</title>
        <authorList>
            <consortium name="DOE Joint Genome Institute"/>
            <person name="Toome M."/>
            <person name="Kuo A."/>
            <person name="Henrissat B."/>
            <person name="Lipzen A."/>
            <person name="Tritt A."/>
            <person name="Yoshinaga Y."/>
            <person name="Zane M."/>
            <person name="Barry K."/>
            <person name="Grigoriev I.V."/>
            <person name="Spatafora J.W."/>
            <person name="Aimea M.C."/>
        </authorList>
    </citation>
    <scope>NUCLEOTIDE SEQUENCE [LARGE SCALE GENOMIC DNA]</scope>
    <source>
        <strain evidence="2 3">UBC 951</strain>
    </source>
</reference>
<organism evidence="2 3">
    <name type="scientific">Tilletiaria anomala (strain ATCC 24038 / CBS 436.72 / UBC 951)</name>
    <dbReference type="NCBI Taxonomy" id="1037660"/>
    <lineage>
        <taxon>Eukaryota</taxon>
        <taxon>Fungi</taxon>
        <taxon>Dikarya</taxon>
        <taxon>Basidiomycota</taxon>
        <taxon>Ustilaginomycotina</taxon>
        <taxon>Exobasidiomycetes</taxon>
        <taxon>Georgefischeriales</taxon>
        <taxon>Tilletiariaceae</taxon>
        <taxon>Tilletiaria</taxon>
    </lineage>
</organism>